<evidence type="ECO:0000313" key="1">
    <source>
        <dbReference type="EMBL" id="KAE8390149.1"/>
    </source>
</evidence>
<protein>
    <submittedName>
        <fullName evidence="1">Uncharacterized protein</fullName>
    </submittedName>
</protein>
<gene>
    <name evidence="1" type="ORF">BDV23DRAFT_89625</name>
</gene>
<dbReference type="AlphaFoldDB" id="A0A5N7C832"/>
<sequence>MPVGIMQILNNTDTDVTYHNRESGYKTFVKRKTNKHQAENLIPSSPAKDDTLPWYDSERDDKHIDIKVGAREIRLSEHNASFLFSKAKGAKISLGKLSNGEKYVVRFDDTWRPNKKKGLAVTIYIYNSHLQPAGDSIDEKALDNVKANVAMIPLAL</sequence>
<reference evidence="1" key="1">
    <citation type="submission" date="2019-04" db="EMBL/GenBank/DDBJ databases">
        <title>Friends and foes A comparative genomics studyof 23 Aspergillus species from section Flavi.</title>
        <authorList>
            <consortium name="DOE Joint Genome Institute"/>
            <person name="Kjaerbolling I."/>
            <person name="Vesth T."/>
            <person name="Frisvad J.C."/>
            <person name="Nybo J.L."/>
            <person name="Theobald S."/>
            <person name="Kildgaard S."/>
            <person name="Isbrandt T."/>
            <person name="Kuo A."/>
            <person name="Sato A."/>
            <person name="Lyhne E.K."/>
            <person name="Kogle M.E."/>
            <person name="Wiebenga A."/>
            <person name="Kun R.S."/>
            <person name="Lubbers R.J."/>
            <person name="Makela M.R."/>
            <person name="Barry K."/>
            <person name="Chovatia M."/>
            <person name="Clum A."/>
            <person name="Daum C."/>
            <person name="Haridas S."/>
            <person name="He G."/>
            <person name="LaButti K."/>
            <person name="Lipzen A."/>
            <person name="Mondo S."/>
            <person name="Riley R."/>
            <person name="Salamov A."/>
            <person name="Simmons B.A."/>
            <person name="Magnuson J.K."/>
            <person name="Henrissat B."/>
            <person name="Mortensen U.H."/>
            <person name="Larsen T.O."/>
            <person name="Devries R.P."/>
            <person name="Grigoriev I.V."/>
            <person name="Machida M."/>
            <person name="Baker S.E."/>
            <person name="Andersen M.R."/>
        </authorList>
    </citation>
    <scope>NUCLEOTIDE SEQUENCE [LARGE SCALE GENOMIC DNA]</scope>
    <source>
        <strain evidence="1">IBT 14317</strain>
    </source>
</reference>
<accession>A0A5N7C832</accession>
<proteinExistence type="predicted"/>
<dbReference type="Proteomes" id="UP000326877">
    <property type="component" value="Unassembled WGS sequence"/>
</dbReference>
<name>A0A5N7C832_PETAA</name>
<dbReference type="EMBL" id="ML735258">
    <property type="protein sequence ID" value="KAE8390149.1"/>
    <property type="molecule type" value="Genomic_DNA"/>
</dbReference>
<dbReference type="OrthoDB" id="4735187at2759"/>
<organism evidence="1">
    <name type="scientific">Petromyces alliaceus</name>
    <name type="common">Aspergillus alliaceus</name>
    <dbReference type="NCBI Taxonomy" id="209559"/>
    <lineage>
        <taxon>Eukaryota</taxon>
        <taxon>Fungi</taxon>
        <taxon>Dikarya</taxon>
        <taxon>Ascomycota</taxon>
        <taxon>Pezizomycotina</taxon>
        <taxon>Eurotiomycetes</taxon>
        <taxon>Eurotiomycetidae</taxon>
        <taxon>Eurotiales</taxon>
        <taxon>Aspergillaceae</taxon>
        <taxon>Aspergillus</taxon>
        <taxon>Aspergillus subgen. Circumdati</taxon>
    </lineage>
</organism>